<feature type="domain" description="Fumarylacetoacetase-like C-terminal" evidence="15">
    <location>
        <begin position="93"/>
        <end position="157"/>
    </location>
</feature>
<dbReference type="GO" id="GO:0008948">
    <property type="term" value="F:oxaloacetate decarboxylase activity"/>
    <property type="evidence" value="ECO:0007669"/>
    <property type="project" value="UniProtKB-EC"/>
</dbReference>
<comment type="caution">
    <text evidence="16">The sequence shown here is derived from an EMBL/GenBank/DDBJ whole genome shotgun (WGS) entry which is preliminary data.</text>
</comment>
<evidence type="ECO:0000259" key="15">
    <source>
        <dbReference type="Pfam" id="PF01557"/>
    </source>
</evidence>
<dbReference type="OrthoDB" id="411064at2759"/>
<evidence type="ECO:0000256" key="14">
    <source>
        <dbReference type="ARBA" id="ARBA00048846"/>
    </source>
</evidence>
<comment type="catalytic activity">
    <reaction evidence="13">
        <text>oxaloacetate + H(+) = pyruvate + CO2</text>
        <dbReference type="Rhea" id="RHEA:15641"/>
        <dbReference type="ChEBI" id="CHEBI:15361"/>
        <dbReference type="ChEBI" id="CHEBI:15378"/>
        <dbReference type="ChEBI" id="CHEBI:16452"/>
        <dbReference type="ChEBI" id="CHEBI:16526"/>
        <dbReference type="EC" id="4.1.1.112"/>
    </reaction>
</comment>
<dbReference type="PANTHER" id="PTHR11820">
    <property type="entry name" value="ACYLPYRUVASE"/>
    <property type="match status" value="1"/>
</dbReference>
<evidence type="ECO:0000313" key="17">
    <source>
        <dbReference type="Proteomes" id="UP000092124"/>
    </source>
</evidence>
<dbReference type="EC" id="5.3.2.2" evidence="9"/>
<dbReference type="InterPro" id="IPR036663">
    <property type="entry name" value="Fumarylacetoacetase_C_sf"/>
</dbReference>
<dbReference type="GO" id="GO:0047621">
    <property type="term" value="F:acylpyruvate hydrolase activity"/>
    <property type="evidence" value="ECO:0007669"/>
    <property type="project" value="UniProtKB-EC"/>
</dbReference>
<comment type="catalytic activity">
    <reaction evidence="11">
        <text>a 3-acylpyruvate + H2O = a carboxylate + pyruvate + H(+)</text>
        <dbReference type="Rhea" id="RHEA:19009"/>
        <dbReference type="ChEBI" id="CHEBI:15361"/>
        <dbReference type="ChEBI" id="CHEBI:15377"/>
        <dbReference type="ChEBI" id="CHEBI:15378"/>
        <dbReference type="ChEBI" id="CHEBI:29067"/>
        <dbReference type="ChEBI" id="CHEBI:57278"/>
        <dbReference type="EC" id="3.7.1.5"/>
    </reaction>
</comment>
<dbReference type="EC" id="3.7.1.5" evidence="5"/>
<dbReference type="SUPFAM" id="SSF56529">
    <property type="entry name" value="FAH"/>
    <property type="match status" value="1"/>
</dbReference>
<evidence type="ECO:0000256" key="3">
    <source>
        <dbReference type="ARBA" id="ARBA00022723"/>
    </source>
</evidence>
<comment type="catalytic activity">
    <reaction evidence="14">
        <text>acetylpyruvate + H2O = acetate + pyruvate + H(+)</text>
        <dbReference type="Rhea" id="RHEA:16097"/>
        <dbReference type="ChEBI" id="CHEBI:15360"/>
        <dbReference type="ChEBI" id="CHEBI:15361"/>
        <dbReference type="ChEBI" id="CHEBI:15377"/>
        <dbReference type="ChEBI" id="CHEBI:15378"/>
        <dbReference type="ChEBI" id="CHEBI:30089"/>
    </reaction>
</comment>
<organism evidence="16 17">
    <name type="scientific">Neotoma lepida</name>
    <name type="common">Desert woodrat</name>
    <dbReference type="NCBI Taxonomy" id="56216"/>
    <lineage>
        <taxon>Eukaryota</taxon>
        <taxon>Metazoa</taxon>
        <taxon>Chordata</taxon>
        <taxon>Craniata</taxon>
        <taxon>Vertebrata</taxon>
        <taxon>Euteleostomi</taxon>
        <taxon>Mammalia</taxon>
        <taxon>Eutheria</taxon>
        <taxon>Euarchontoglires</taxon>
        <taxon>Glires</taxon>
        <taxon>Rodentia</taxon>
        <taxon>Myomorpha</taxon>
        <taxon>Muroidea</taxon>
        <taxon>Cricetidae</taxon>
        <taxon>Neotominae</taxon>
        <taxon>Neotoma</taxon>
    </lineage>
</organism>
<proteinExistence type="inferred from homology"/>
<accession>A0A1A6GV05</accession>
<protein>
    <recommendedName>
        <fullName evidence="10">Oxaloacetate tautomerase FAHD1, mitochondrial</fullName>
        <ecNumber evidence="5">3.7.1.5</ecNumber>
        <ecNumber evidence="2">4.1.1.112</ecNumber>
        <ecNumber evidence="9">5.3.2.2</ecNumber>
    </recommendedName>
    <alternativeName>
        <fullName evidence="7">Acylpyruvase FAHD1</fullName>
    </alternativeName>
    <alternativeName>
        <fullName evidence="6">Fumarylacetoacetate hydrolase domain-containing protein 1</fullName>
    </alternativeName>
    <alternativeName>
        <fullName evidence="4">Oxaloacetate decarboxylase</fullName>
    </alternativeName>
</protein>
<evidence type="ECO:0000256" key="5">
    <source>
        <dbReference type="ARBA" id="ARBA00039040"/>
    </source>
</evidence>
<dbReference type="Proteomes" id="UP000092124">
    <property type="component" value="Unassembled WGS sequence"/>
</dbReference>
<evidence type="ECO:0000256" key="4">
    <source>
        <dbReference type="ARBA" id="ARBA00032305"/>
    </source>
</evidence>
<evidence type="ECO:0000256" key="7">
    <source>
        <dbReference type="ARBA" id="ARBA00044830"/>
    </source>
</evidence>
<dbReference type="AlphaFoldDB" id="A0A1A6GV05"/>
<dbReference type="InterPro" id="IPR011234">
    <property type="entry name" value="Fumarylacetoacetase-like_C"/>
</dbReference>
<name>A0A1A6GV05_NEOLE</name>
<dbReference type="GO" id="GO:0018773">
    <property type="term" value="F:acetylpyruvate hydrolase activity"/>
    <property type="evidence" value="ECO:0007669"/>
    <property type="project" value="TreeGrafter"/>
</dbReference>
<keyword evidence="3" id="KW-0479">Metal-binding</keyword>
<evidence type="ECO:0000256" key="9">
    <source>
        <dbReference type="ARBA" id="ARBA00044973"/>
    </source>
</evidence>
<comment type="catalytic activity">
    <reaction evidence="8">
        <text>oxaloacetate = enol-oxaloacetate</text>
        <dbReference type="Rhea" id="RHEA:16021"/>
        <dbReference type="ChEBI" id="CHEBI:16452"/>
        <dbReference type="ChEBI" id="CHEBI:17479"/>
        <dbReference type="EC" id="5.3.2.2"/>
    </reaction>
    <physiologicalReaction direction="right-to-left" evidence="8">
        <dbReference type="Rhea" id="RHEA:16023"/>
    </physiologicalReaction>
</comment>
<dbReference type="Pfam" id="PF01557">
    <property type="entry name" value="FAA_hydrolase"/>
    <property type="match status" value="1"/>
</dbReference>
<sequence>MASPKPLSCFRERGKNTVCVGRNCADHVKEMRSELSEPVLFLTPSTAHAPEGAPVLQCPLTAGTCTMGWSWECSWAGVVKPSSRPPPWTMSALCLDTTARDVQEECKKKGLPWTLAKSFKASCPVSALVPKKKIPEPHALRLWLKVNGELRQEGKTSPVQDNGSDLKFAVSAELGDMVCNMGEKVRNEELGGHEIHTE</sequence>
<dbReference type="PANTHER" id="PTHR11820:SF7">
    <property type="entry name" value="ACYLPYRUVASE FAHD1, MITOCHONDRIAL"/>
    <property type="match status" value="1"/>
</dbReference>
<dbReference type="GO" id="GO:0005739">
    <property type="term" value="C:mitochondrion"/>
    <property type="evidence" value="ECO:0007669"/>
    <property type="project" value="TreeGrafter"/>
</dbReference>
<dbReference type="GO" id="GO:0046872">
    <property type="term" value="F:metal ion binding"/>
    <property type="evidence" value="ECO:0007669"/>
    <property type="project" value="UniProtKB-KW"/>
</dbReference>
<dbReference type="EMBL" id="LZPO01066494">
    <property type="protein sequence ID" value="OBS70006.1"/>
    <property type="molecule type" value="Genomic_DNA"/>
</dbReference>
<keyword evidence="17" id="KW-1185">Reference proteome</keyword>
<comment type="catalytic activity">
    <reaction evidence="12">
        <text>3-fumarylpyruvate + H2O = fumarate + pyruvate + H(+)</text>
        <dbReference type="Rhea" id="RHEA:26168"/>
        <dbReference type="ChEBI" id="CHEBI:15361"/>
        <dbReference type="ChEBI" id="CHEBI:15377"/>
        <dbReference type="ChEBI" id="CHEBI:15378"/>
        <dbReference type="ChEBI" id="CHEBI:16854"/>
        <dbReference type="ChEBI" id="CHEBI:29806"/>
    </reaction>
</comment>
<evidence type="ECO:0000256" key="12">
    <source>
        <dbReference type="ARBA" id="ARBA00047963"/>
    </source>
</evidence>
<evidence type="ECO:0000256" key="13">
    <source>
        <dbReference type="ARBA" id="ARBA00047973"/>
    </source>
</evidence>
<evidence type="ECO:0000256" key="11">
    <source>
        <dbReference type="ARBA" id="ARBA00047858"/>
    </source>
</evidence>
<dbReference type="GO" id="GO:0050163">
    <property type="term" value="F:oxaloacetate tautomerase activity"/>
    <property type="evidence" value="ECO:0007669"/>
    <property type="project" value="UniProtKB-EC"/>
</dbReference>
<evidence type="ECO:0000313" key="16">
    <source>
        <dbReference type="EMBL" id="OBS70006.1"/>
    </source>
</evidence>
<comment type="similarity">
    <text evidence="1">Belongs to the FAH family.</text>
</comment>
<evidence type="ECO:0000256" key="2">
    <source>
        <dbReference type="ARBA" id="ARBA00012947"/>
    </source>
</evidence>
<evidence type="ECO:0000256" key="10">
    <source>
        <dbReference type="ARBA" id="ARBA00044980"/>
    </source>
</evidence>
<dbReference type="STRING" id="56216.A0A1A6GV05"/>
<evidence type="ECO:0000256" key="1">
    <source>
        <dbReference type="ARBA" id="ARBA00010211"/>
    </source>
</evidence>
<dbReference type="EC" id="4.1.1.112" evidence="2"/>
<evidence type="ECO:0000256" key="8">
    <source>
        <dbReference type="ARBA" id="ARBA00044911"/>
    </source>
</evidence>
<reference evidence="16 17" key="1">
    <citation type="submission" date="2016-06" db="EMBL/GenBank/DDBJ databases">
        <title>The Draft Genome Sequence and Annotation of the Desert Woodrat Neotoma lepida.</title>
        <authorList>
            <person name="Campbell M."/>
            <person name="Oakeson K.F."/>
            <person name="Yandell M."/>
            <person name="Halpert J.R."/>
            <person name="Dearing D."/>
        </authorList>
    </citation>
    <scope>NUCLEOTIDE SEQUENCE [LARGE SCALE GENOMIC DNA]</scope>
    <source>
        <strain evidence="16">417</strain>
        <tissue evidence="16">Liver</tissue>
    </source>
</reference>
<dbReference type="Gene3D" id="3.90.850.10">
    <property type="entry name" value="Fumarylacetoacetase-like, C-terminal domain"/>
    <property type="match status" value="1"/>
</dbReference>
<gene>
    <name evidence="16" type="ORF">A6R68_01451</name>
</gene>
<evidence type="ECO:0000256" key="6">
    <source>
        <dbReference type="ARBA" id="ARBA00042340"/>
    </source>
</evidence>